<evidence type="ECO:0000259" key="12">
    <source>
        <dbReference type="PROSITE" id="PS50089"/>
    </source>
</evidence>
<evidence type="ECO:0000256" key="3">
    <source>
        <dbReference type="ARBA" id="ARBA00012483"/>
    </source>
</evidence>
<dbReference type="Proteomes" id="UP000886700">
    <property type="component" value="Unplaced"/>
</dbReference>
<feature type="domain" description="C3H1-type" evidence="13">
    <location>
        <begin position="463"/>
        <end position="492"/>
    </location>
</feature>
<dbReference type="InterPro" id="IPR001841">
    <property type="entry name" value="Znf_RING"/>
</dbReference>
<evidence type="ECO:0000313" key="15">
    <source>
        <dbReference type="RefSeq" id="XP_021079515.1"/>
    </source>
</evidence>
<evidence type="ECO:0000256" key="11">
    <source>
        <dbReference type="SAM" id="MobiDB-lite"/>
    </source>
</evidence>
<dbReference type="RefSeq" id="XP_021079515.1">
    <property type="nucleotide sequence ID" value="XM_021223856.2"/>
</dbReference>
<evidence type="ECO:0000259" key="13">
    <source>
        <dbReference type="PROSITE" id="PS50103"/>
    </source>
</evidence>
<dbReference type="GO" id="GO:0000209">
    <property type="term" value="P:protein polyubiquitination"/>
    <property type="evidence" value="ECO:0007669"/>
    <property type="project" value="InterPro"/>
</dbReference>
<evidence type="ECO:0000256" key="8">
    <source>
        <dbReference type="ARBA" id="ARBA00022786"/>
    </source>
</evidence>
<dbReference type="SUPFAM" id="SSF57850">
    <property type="entry name" value="RING/U-box"/>
    <property type="match status" value="1"/>
</dbReference>
<evidence type="ECO:0000256" key="6">
    <source>
        <dbReference type="ARBA" id="ARBA00022737"/>
    </source>
</evidence>
<dbReference type="OrthoDB" id="411372at2759"/>
<proteinExistence type="predicted"/>
<dbReference type="Gene3D" id="4.10.1000.10">
    <property type="entry name" value="Zinc finger, CCCH-type"/>
    <property type="match status" value="1"/>
</dbReference>
<feature type="zinc finger region" description="C3H1-type" evidence="10">
    <location>
        <begin position="463"/>
        <end position="492"/>
    </location>
</feature>
<keyword evidence="7 10" id="KW-0863">Zinc-finger</keyword>
<keyword evidence="9 10" id="KW-0862">Zinc</keyword>
<keyword evidence="6" id="KW-0677">Repeat</keyword>
<dbReference type="UniPathway" id="UPA00143"/>
<accession>A0A3Q0CB34</accession>
<dbReference type="PROSITE" id="PS50089">
    <property type="entry name" value="ZF_RING_2"/>
    <property type="match status" value="1"/>
</dbReference>
<feature type="region of interest" description="Disordered" evidence="11">
    <location>
        <begin position="1"/>
        <end position="90"/>
    </location>
</feature>
<protein>
    <recommendedName>
        <fullName evidence="3">RING-type E3 ubiquitin transferase</fullName>
        <ecNumber evidence="3">2.3.2.27</ecNumber>
    </recommendedName>
</protein>
<feature type="domain" description="C3H1-type" evidence="13">
    <location>
        <begin position="93"/>
        <end position="120"/>
    </location>
</feature>
<keyword evidence="14" id="KW-1185">Reference proteome</keyword>
<sequence length="578" mass="61212">MEESTAPSGVAPGAEAGAVGGEGVSAPPHPESEAPGAFAVAGAASPPLASAQAPRLSAPRPHSRRSVSLGSAPPAVGGARPPSRERHSGGGAWTKQILCRYYLHGQCKEGDGCRYSHDLSGWRRARGGQDAQPRASADRGPKMATRREPPTQEEAGAPPTASFSGSWPPIGSAAEGGFPEAEIDNAGIGSAAEGGFLAAEIDYAGAAAAAGGGGAAAAAAGGAAAAEGGAAAAAGGAASAAGGAAAAAGGGGGGAGAAGWEGAIEFVPGQPYRGRMIPPHGPEAPLPSPEVERKRVPVHFGSPLLPPQPLPLCRFAARGECLRGENCAYPHGEICDMCGEPALHPWDPHQQEDHRRACVQAHERDMELSFAVQRSMDKVCGICMEVVYEKADPSDRRFGILFSCNHTYCLRCIRRWRSATQFENRISKSCPQCRVSSGFVIPSEFWVEEEEEKEKLVKQYKDGMSQKACRYFAGGLGHCPFGEYCFYKHEYPEDWLDVFQGPDGGGGWSNAYWHHVLEPVQLREGKVLLKSRKKERAVLRLGNQLLKKLLCLRGSFSFSDDRWLLLQYQLEEYFNLNL</sequence>
<feature type="compositionally biased region" description="Basic and acidic residues" evidence="11">
    <location>
        <begin position="136"/>
        <end position="150"/>
    </location>
</feature>
<evidence type="ECO:0000256" key="10">
    <source>
        <dbReference type="PROSITE-ProRule" id="PRU00723"/>
    </source>
</evidence>
<feature type="domain" description="C3H1-type" evidence="13">
    <location>
        <begin position="307"/>
        <end position="334"/>
    </location>
</feature>
<dbReference type="PROSITE" id="PS50103">
    <property type="entry name" value="ZF_C3H1"/>
    <property type="match status" value="3"/>
</dbReference>
<dbReference type="Pfam" id="PF15815">
    <property type="entry name" value="MKRN1_C"/>
    <property type="match status" value="1"/>
</dbReference>
<feature type="region of interest" description="Disordered" evidence="11">
    <location>
        <begin position="124"/>
        <end position="181"/>
    </location>
</feature>
<evidence type="ECO:0000256" key="9">
    <source>
        <dbReference type="ARBA" id="ARBA00022833"/>
    </source>
</evidence>
<dbReference type="InterPro" id="IPR045072">
    <property type="entry name" value="MKRN-like"/>
</dbReference>
<feature type="compositionally biased region" description="Low complexity" evidence="11">
    <location>
        <begin position="34"/>
        <end position="60"/>
    </location>
</feature>
<dbReference type="PROSITE" id="PS00518">
    <property type="entry name" value="ZF_RING_1"/>
    <property type="match status" value="1"/>
</dbReference>
<dbReference type="KEGG" id="maua:101843458"/>
<gene>
    <name evidence="15" type="primary">LOC101843458</name>
</gene>
<dbReference type="InterPro" id="IPR018957">
    <property type="entry name" value="Znf_C3HC4_RING-type"/>
</dbReference>
<evidence type="ECO:0000256" key="7">
    <source>
        <dbReference type="ARBA" id="ARBA00022771"/>
    </source>
</evidence>
<dbReference type="FunFam" id="3.30.40.10:FF:000117">
    <property type="entry name" value="Probable E3 ubiquitin-protein ligase makorin-1"/>
    <property type="match status" value="1"/>
</dbReference>
<dbReference type="Gene3D" id="3.30.40.10">
    <property type="entry name" value="Zinc/RING finger domain, C3HC4 (zinc finger)"/>
    <property type="match status" value="1"/>
</dbReference>
<dbReference type="InterPro" id="IPR036855">
    <property type="entry name" value="Znf_CCCH_sf"/>
</dbReference>
<dbReference type="AlphaFoldDB" id="A0A3Q0CB34"/>
<dbReference type="Pfam" id="PF00097">
    <property type="entry name" value="zf-C3HC4"/>
    <property type="match status" value="1"/>
</dbReference>
<dbReference type="GO" id="GO:0061630">
    <property type="term" value="F:ubiquitin protein ligase activity"/>
    <property type="evidence" value="ECO:0007669"/>
    <property type="project" value="UniProtKB-EC"/>
</dbReference>
<feature type="compositionally biased region" description="Low complexity" evidence="11">
    <location>
        <begin position="1"/>
        <end position="17"/>
    </location>
</feature>
<evidence type="ECO:0000256" key="2">
    <source>
        <dbReference type="ARBA" id="ARBA00004906"/>
    </source>
</evidence>
<evidence type="ECO:0000256" key="1">
    <source>
        <dbReference type="ARBA" id="ARBA00000900"/>
    </source>
</evidence>
<dbReference type="EC" id="2.3.2.27" evidence="3"/>
<dbReference type="InterPro" id="IPR000571">
    <property type="entry name" value="Znf_CCCH"/>
</dbReference>
<keyword evidence="4" id="KW-0808">Transferase</keyword>
<keyword evidence="8" id="KW-0833">Ubl conjugation pathway</keyword>
<dbReference type="InterPro" id="IPR017907">
    <property type="entry name" value="Znf_RING_CS"/>
</dbReference>
<name>A0A3Q0CB34_MESAU</name>
<feature type="zinc finger region" description="C3H1-type" evidence="10">
    <location>
        <begin position="93"/>
        <end position="120"/>
    </location>
</feature>
<feature type="domain" description="RING-type" evidence="12">
    <location>
        <begin position="380"/>
        <end position="434"/>
    </location>
</feature>
<feature type="zinc finger region" description="C3H1-type" evidence="10">
    <location>
        <begin position="307"/>
        <end position="334"/>
    </location>
</feature>
<keyword evidence="5 10" id="KW-0479">Metal-binding</keyword>
<dbReference type="CDD" id="cd16730">
    <property type="entry name" value="RING-HC_MKRN1_3"/>
    <property type="match status" value="1"/>
</dbReference>
<evidence type="ECO:0000256" key="5">
    <source>
        <dbReference type="ARBA" id="ARBA00022723"/>
    </source>
</evidence>
<evidence type="ECO:0000313" key="14">
    <source>
        <dbReference type="Proteomes" id="UP000886700"/>
    </source>
</evidence>
<dbReference type="STRING" id="10036.ENSMAUP00000017227"/>
<reference evidence="15" key="1">
    <citation type="submission" date="2025-08" db="UniProtKB">
        <authorList>
            <consortium name="RefSeq"/>
        </authorList>
    </citation>
    <scope>IDENTIFICATION</scope>
    <source>
        <tissue evidence="15">Liver</tissue>
    </source>
</reference>
<dbReference type="SMART" id="SM00184">
    <property type="entry name" value="RING"/>
    <property type="match status" value="1"/>
</dbReference>
<evidence type="ECO:0000256" key="4">
    <source>
        <dbReference type="ARBA" id="ARBA00022679"/>
    </source>
</evidence>
<dbReference type="PANTHER" id="PTHR11224:SF38">
    <property type="entry name" value="E3 UBIQUITIN-PROTEIN LIGASE MAKORIN-3-RELATED"/>
    <property type="match status" value="1"/>
</dbReference>
<dbReference type="GO" id="GO:0008270">
    <property type="term" value="F:zinc ion binding"/>
    <property type="evidence" value="ECO:0007669"/>
    <property type="project" value="UniProtKB-KW"/>
</dbReference>
<dbReference type="InterPro" id="IPR031644">
    <property type="entry name" value="MKRN1_C"/>
</dbReference>
<dbReference type="SMART" id="SM00356">
    <property type="entry name" value="ZnF_C3H1"/>
    <property type="match status" value="3"/>
</dbReference>
<dbReference type="SUPFAM" id="SSF90229">
    <property type="entry name" value="CCCH zinc finger"/>
    <property type="match status" value="2"/>
</dbReference>
<dbReference type="InterPro" id="IPR013083">
    <property type="entry name" value="Znf_RING/FYVE/PHD"/>
</dbReference>
<organism evidence="14 15">
    <name type="scientific">Mesocricetus auratus</name>
    <name type="common">Golden hamster</name>
    <dbReference type="NCBI Taxonomy" id="10036"/>
    <lineage>
        <taxon>Eukaryota</taxon>
        <taxon>Metazoa</taxon>
        <taxon>Chordata</taxon>
        <taxon>Craniata</taxon>
        <taxon>Vertebrata</taxon>
        <taxon>Euteleostomi</taxon>
        <taxon>Mammalia</taxon>
        <taxon>Eutheria</taxon>
        <taxon>Euarchontoglires</taxon>
        <taxon>Glires</taxon>
        <taxon>Rodentia</taxon>
        <taxon>Myomorpha</taxon>
        <taxon>Muroidea</taxon>
        <taxon>Cricetidae</taxon>
        <taxon>Cricetinae</taxon>
        <taxon>Mesocricetus</taxon>
    </lineage>
</organism>
<comment type="pathway">
    <text evidence="2">Protein modification; protein ubiquitination.</text>
</comment>
<dbReference type="Pfam" id="PF14608">
    <property type="entry name" value="zf-CCCH_2"/>
    <property type="match status" value="3"/>
</dbReference>
<dbReference type="PANTHER" id="PTHR11224">
    <property type="entry name" value="MAKORIN-RELATED"/>
    <property type="match status" value="1"/>
</dbReference>
<comment type="catalytic activity">
    <reaction evidence="1">
        <text>S-ubiquitinyl-[E2 ubiquitin-conjugating enzyme]-L-cysteine + [acceptor protein]-L-lysine = [E2 ubiquitin-conjugating enzyme]-L-cysteine + N(6)-ubiquitinyl-[acceptor protein]-L-lysine.</text>
        <dbReference type="EC" id="2.3.2.27"/>
    </reaction>
</comment>